<reference evidence="6 7" key="1">
    <citation type="submission" date="2018-06" db="EMBL/GenBank/DDBJ databases">
        <title>Extensive metabolic versatility and redundancy in microbially diverse, dynamic hydrothermal sediments.</title>
        <authorList>
            <person name="Dombrowski N."/>
            <person name="Teske A."/>
            <person name="Baker B.J."/>
        </authorList>
    </citation>
    <scope>NUCLEOTIDE SEQUENCE [LARGE SCALE GENOMIC DNA]</scope>
    <source>
        <strain evidence="6">B47_G16</strain>
    </source>
</reference>
<organism evidence="6 7">
    <name type="scientific">Aerophobetes bacterium</name>
    <dbReference type="NCBI Taxonomy" id="2030807"/>
    <lineage>
        <taxon>Bacteria</taxon>
        <taxon>Candidatus Aerophobota</taxon>
    </lineage>
</organism>
<evidence type="ECO:0000256" key="2">
    <source>
        <dbReference type="ARBA" id="ARBA00022723"/>
    </source>
</evidence>
<dbReference type="InterPro" id="IPR024087">
    <property type="entry name" value="Creatininase-like_sf"/>
</dbReference>
<dbReference type="GO" id="GO:0009231">
    <property type="term" value="P:riboflavin biosynthetic process"/>
    <property type="evidence" value="ECO:0007669"/>
    <property type="project" value="TreeGrafter"/>
</dbReference>
<dbReference type="AlphaFoldDB" id="A0A497E2A6"/>
<dbReference type="Pfam" id="PF02633">
    <property type="entry name" value="Creatininase"/>
    <property type="match status" value="1"/>
</dbReference>
<keyword evidence="2" id="KW-0479">Metal-binding</keyword>
<evidence type="ECO:0000256" key="4">
    <source>
        <dbReference type="ARBA" id="ARBA00022833"/>
    </source>
</evidence>
<protein>
    <recommendedName>
        <fullName evidence="8">Creatininase family protein</fullName>
    </recommendedName>
</protein>
<dbReference type="Gene3D" id="3.40.50.10310">
    <property type="entry name" value="Creatininase"/>
    <property type="match status" value="1"/>
</dbReference>
<sequence>MDKVRYEEMLPHEIVARRRKFPAAFVGLGGLEWHGEHLAVGNDALKAERLCELAAARSGGFAFPTLWYGEPRIIGLMEANHDERGEIKSKMGFQSSKFSQSYFGKTAKEQIKFYQELLYHLFVQLNTLEMKAVCLLCGHYPIKDWAMPVVKKFNKTFDDTQVFAGTEFDYCPSNPNVGGDHAALWETSYLWYLRPDCVDISVYFDRPGEPLIGVVGTDPRGKASVEIGRRACEMIVEGMVQKAKELLRKVKS</sequence>
<comment type="similarity">
    <text evidence="5">Belongs to the creatininase superfamily.</text>
</comment>
<dbReference type="InterPro" id="IPR003785">
    <property type="entry name" value="Creatininase/forma_Hydrolase"/>
</dbReference>
<comment type="cofactor">
    <cofactor evidence="1">
        <name>Zn(2+)</name>
        <dbReference type="ChEBI" id="CHEBI:29105"/>
    </cofactor>
</comment>
<name>A0A497E2A6_UNCAE</name>
<comment type="caution">
    <text evidence="6">The sequence shown here is derived from an EMBL/GenBank/DDBJ whole genome shotgun (WGS) entry which is preliminary data.</text>
</comment>
<dbReference type="GO" id="GO:0046872">
    <property type="term" value="F:metal ion binding"/>
    <property type="evidence" value="ECO:0007669"/>
    <property type="project" value="UniProtKB-KW"/>
</dbReference>
<evidence type="ECO:0000313" key="6">
    <source>
        <dbReference type="EMBL" id="RLE07813.1"/>
    </source>
</evidence>
<evidence type="ECO:0008006" key="8">
    <source>
        <dbReference type="Google" id="ProtNLM"/>
    </source>
</evidence>
<proteinExistence type="inferred from homology"/>
<dbReference type="GO" id="GO:0016811">
    <property type="term" value="F:hydrolase activity, acting on carbon-nitrogen (but not peptide) bonds, in linear amides"/>
    <property type="evidence" value="ECO:0007669"/>
    <property type="project" value="TreeGrafter"/>
</dbReference>
<keyword evidence="3" id="KW-0378">Hydrolase</keyword>
<dbReference type="EMBL" id="QMPZ01000138">
    <property type="protein sequence ID" value="RLE07813.1"/>
    <property type="molecule type" value="Genomic_DNA"/>
</dbReference>
<keyword evidence="4" id="KW-0862">Zinc</keyword>
<gene>
    <name evidence="6" type="ORF">DRJ00_07460</name>
</gene>
<dbReference type="PANTHER" id="PTHR35005">
    <property type="entry name" value="3-DEHYDRO-SCYLLO-INOSOSE HYDROLASE"/>
    <property type="match status" value="1"/>
</dbReference>
<evidence type="ECO:0000256" key="3">
    <source>
        <dbReference type="ARBA" id="ARBA00022801"/>
    </source>
</evidence>
<accession>A0A497E2A6</accession>
<dbReference type="PANTHER" id="PTHR35005:SF1">
    <property type="entry name" value="2-AMINO-5-FORMYLAMINO-6-RIBOSYLAMINOPYRIMIDIN-4(3H)-ONE 5'-MONOPHOSPHATE DEFORMYLASE"/>
    <property type="match status" value="1"/>
</dbReference>
<dbReference type="SUPFAM" id="SSF102215">
    <property type="entry name" value="Creatininase"/>
    <property type="match status" value="2"/>
</dbReference>
<evidence type="ECO:0000313" key="7">
    <source>
        <dbReference type="Proteomes" id="UP000279422"/>
    </source>
</evidence>
<dbReference type="Proteomes" id="UP000279422">
    <property type="component" value="Unassembled WGS sequence"/>
</dbReference>
<evidence type="ECO:0000256" key="5">
    <source>
        <dbReference type="ARBA" id="ARBA00024029"/>
    </source>
</evidence>
<evidence type="ECO:0000256" key="1">
    <source>
        <dbReference type="ARBA" id="ARBA00001947"/>
    </source>
</evidence>